<dbReference type="AlphaFoldDB" id="A0A6A6SLN5"/>
<dbReference type="Proteomes" id="UP000799324">
    <property type="component" value="Unassembled WGS sequence"/>
</dbReference>
<evidence type="ECO:0000313" key="2">
    <source>
        <dbReference type="EMBL" id="KAF2648736.1"/>
    </source>
</evidence>
<keyword evidence="3" id="KW-1185">Reference proteome</keyword>
<sequence>MAAPFTGRPEALKDGIMREVASTSTSIPDLKASLVSVSSTPSSTNPPKLHSLSSTYHIYHKKENHARISPTADPTHERFWGPSIKEVRAKRRAKKLAAQQQPQSNDWPIASSPSSSPALGEDGAFFLHTPYLAFHEPPRVLYAGTTKRTVPAVLIHSTLFWRKWKLQLGPSIAKRGVLDPRGVVCWRYHGGDAKAREANGRLLKGYKVRTWRLWGETGKKYVHKIKANRKVGLGPDPDILGDVVPEVAKKFGDLPDMSEKGAALSELEKSEVDYPVYAEEAVYLTWTSPFSRDTRRYHFQFRGINFYWKGTGTVKETRTCGWFLHFNHLKLVAQIPAPRDRKGSSDSVLEPEVCLGKYTCSIATKKSGKLDLFDEAIWRLVSEHMPDLLAPGLSDDDDGMSETGSAGGELSMTQASAVKKTLMYQLIVATAMCMVIGEKQKRETIKKIIELAVTEGAGGAS</sequence>
<protein>
    <submittedName>
        <fullName evidence="2">Uncharacterized protein</fullName>
    </submittedName>
</protein>
<evidence type="ECO:0000313" key="3">
    <source>
        <dbReference type="Proteomes" id="UP000799324"/>
    </source>
</evidence>
<feature type="region of interest" description="Disordered" evidence="1">
    <location>
        <begin position="90"/>
        <end position="116"/>
    </location>
</feature>
<evidence type="ECO:0000256" key="1">
    <source>
        <dbReference type="SAM" id="MobiDB-lite"/>
    </source>
</evidence>
<gene>
    <name evidence="2" type="ORF">K491DRAFT_783863</name>
</gene>
<name>A0A6A6SLN5_9PLEO</name>
<dbReference type="OrthoDB" id="3924768at2759"/>
<dbReference type="EMBL" id="MU004524">
    <property type="protein sequence ID" value="KAF2648736.1"/>
    <property type="molecule type" value="Genomic_DNA"/>
</dbReference>
<proteinExistence type="predicted"/>
<accession>A0A6A6SLN5</accession>
<reference evidence="2" key="1">
    <citation type="journal article" date="2020" name="Stud. Mycol.">
        <title>101 Dothideomycetes genomes: a test case for predicting lifestyles and emergence of pathogens.</title>
        <authorList>
            <person name="Haridas S."/>
            <person name="Albert R."/>
            <person name="Binder M."/>
            <person name="Bloem J."/>
            <person name="Labutti K."/>
            <person name="Salamov A."/>
            <person name="Andreopoulos B."/>
            <person name="Baker S."/>
            <person name="Barry K."/>
            <person name="Bills G."/>
            <person name="Bluhm B."/>
            <person name="Cannon C."/>
            <person name="Castanera R."/>
            <person name="Culley D."/>
            <person name="Daum C."/>
            <person name="Ezra D."/>
            <person name="Gonzalez J."/>
            <person name="Henrissat B."/>
            <person name="Kuo A."/>
            <person name="Liang C."/>
            <person name="Lipzen A."/>
            <person name="Lutzoni F."/>
            <person name="Magnuson J."/>
            <person name="Mondo S."/>
            <person name="Nolan M."/>
            <person name="Ohm R."/>
            <person name="Pangilinan J."/>
            <person name="Park H.-J."/>
            <person name="Ramirez L."/>
            <person name="Alfaro M."/>
            <person name="Sun H."/>
            <person name="Tritt A."/>
            <person name="Yoshinaga Y."/>
            <person name="Zwiers L.-H."/>
            <person name="Turgeon B."/>
            <person name="Goodwin S."/>
            <person name="Spatafora J."/>
            <person name="Crous P."/>
            <person name="Grigoriev I."/>
        </authorList>
    </citation>
    <scope>NUCLEOTIDE SEQUENCE</scope>
    <source>
        <strain evidence="2">CBS 122681</strain>
    </source>
</reference>
<organism evidence="2 3">
    <name type="scientific">Lophiostoma macrostomum CBS 122681</name>
    <dbReference type="NCBI Taxonomy" id="1314788"/>
    <lineage>
        <taxon>Eukaryota</taxon>
        <taxon>Fungi</taxon>
        <taxon>Dikarya</taxon>
        <taxon>Ascomycota</taxon>
        <taxon>Pezizomycotina</taxon>
        <taxon>Dothideomycetes</taxon>
        <taxon>Pleosporomycetidae</taxon>
        <taxon>Pleosporales</taxon>
        <taxon>Lophiostomataceae</taxon>
        <taxon>Lophiostoma</taxon>
    </lineage>
</organism>